<dbReference type="InterPro" id="IPR029058">
    <property type="entry name" value="AB_hydrolase_fold"/>
</dbReference>
<dbReference type="InterPro" id="IPR017531">
    <property type="entry name" value="Hydrolase-1_PEP"/>
</dbReference>
<name>A0A7W2TVG2_9GAMM</name>
<sequence>MNIKAAKVEPVVFECCQEQLIGVIHHAPIPSRIGVLTVVAGGPQYRAGVGRGLVKMARELAAKGFAVMRFDYRGMGDSSGEFLGFEEIGDDLASAVDRFRRAVPELEHIVLWGGCDAASGIMIHAHALPLVDSLVIGNPWVSTRETQAVVVRQHYLQRLKEKSFWLKLLRMEYDLLGYARGALTSLLRRSQTRLGLGQSASSVTEKRHFIDRMLHGLCEFDGELLLLMSGRSIVSREFDELLHRDKAWAHELSKKMIQRIDLPEADQAFSSSADRQQVNRILLERLEILHSK</sequence>
<dbReference type="EMBL" id="JACFXU010000013">
    <property type="protein sequence ID" value="MBA6412689.1"/>
    <property type="molecule type" value="Genomic_DNA"/>
</dbReference>
<evidence type="ECO:0000313" key="2">
    <source>
        <dbReference type="EMBL" id="MBA6412689.1"/>
    </source>
</evidence>
<evidence type="ECO:0000259" key="1">
    <source>
        <dbReference type="Pfam" id="PF12146"/>
    </source>
</evidence>
<dbReference type="AlphaFoldDB" id="A0A7W2TVG2"/>
<keyword evidence="3" id="KW-1185">Reference proteome</keyword>
<accession>A0A7W2TVG2</accession>
<proteinExistence type="predicted"/>
<reference evidence="2 3" key="1">
    <citation type="submission" date="2020-07" db="EMBL/GenBank/DDBJ databases">
        <title>Halieaceae bacterium, F7430, whole genome shotgun sequencing project.</title>
        <authorList>
            <person name="Jiang S."/>
            <person name="Liu Z.W."/>
            <person name="Du Z.J."/>
        </authorList>
    </citation>
    <scope>NUCLEOTIDE SEQUENCE [LARGE SCALE GENOMIC DNA]</scope>
    <source>
        <strain evidence="2 3">F7430</strain>
    </source>
</reference>
<dbReference type="Gene3D" id="3.40.50.1820">
    <property type="entry name" value="alpha/beta hydrolase"/>
    <property type="match status" value="1"/>
</dbReference>
<dbReference type="InterPro" id="IPR022742">
    <property type="entry name" value="Hydrolase_4"/>
</dbReference>
<keyword evidence="2" id="KW-0378">Hydrolase</keyword>
<dbReference type="SUPFAM" id="SSF53474">
    <property type="entry name" value="alpha/beta-Hydrolases"/>
    <property type="match status" value="1"/>
</dbReference>
<feature type="domain" description="Serine aminopeptidase S33" evidence="1">
    <location>
        <begin position="55"/>
        <end position="160"/>
    </location>
</feature>
<evidence type="ECO:0000313" key="3">
    <source>
        <dbReference type="Proteomes" id="UP000539350"/>
    </source>
</evidence>
<gene>
    <name evidence="2" type="ORF">H2508_06135</name>
</gene>
<protein>
    <submittedName>
        <fullName evidence="2">Hydrolase 1, exosortase A system-associated</fullName>
    </submittedName>
</protein>
<dbReference type="Proteomes" id="UP000539350">
    <property type="component" value="Unassembled WGS sequence"/>
</dbReference>
<dbReference type="GO" id="GO:0016787">
    <property type="term" value="F:hydrolase activity"/>
    <property type="evidence" value="ECO:0007669"/>
    <property type="project" value="UniProtKB-KW"/>
</dbReference>
<dbReference type="NCBIfam" id="TIGR03100">
    <property type="entry name" value="hydr1_PEP"/>
    <property type="match status" value="1"/>
</dbReference>
<organism evidence="2 3">
    <name type="scientific">Sediminihaliea albiluteola</name>
    <dbReference type="NCBI Taxonomy" id="2758564"/>
    <lineage>
        <taxon>Bacteria</taxon>
        <taxon>Pseudomonadati</taxon>
        <taxon>Pseudomonadota</taxon>
        <taxon>Gammaproteobacteria</taxon>
        <taxon>Cellvibrionales</taxon>
        <taxon>Halieaceae</taxon>
        <taxon>Sediminihaliea</taxon>
    </lineage>
</organism>
<dbReference type="RefSeq" id="WP_182170182.1">
    <property type="nucleotide sequence ID" value="NZ_JACFXU010000013.1"/>
</dbReference>
<comment type="caution">
    <text evidence="2">The sequence shown here is derived from an EMBL/GenBank/DDBJ whole genome shotgun (WGS) entry which is preliminary data.</text>
</comment>
<dbReference type="Pfam" id="PF12146">
    <property type="entry name" value="Hydrolase_4"/>
    <property type="match status" value="1"/>
</dbReference>